<reference evidence="1 2" key="5">
    <citation type="journal article" date="2011" name="ISME J.">
        <title>Dual transcriptional profiling of a bacterial/fungal confrontation: Collimonas fungivorans versus Aspergillus niger.</title>
        <authorList>
            <person name="Mela F."/>
            <person name="Fritsche K."/>
            <person name="de Boer W."/>
            <person name="van Veen J.A."/>
            <person name="de Graaff L.H."/>
            <person name="van den Berg M."/>
            <person name="Leveau J.H."/>
        </authorList>
    </citation>
    <scope>NUCLEOTIDE SEQUENCE [LARGE SCALE GENOMIC DNA]</scope>
    <source>
        <strain evidence="1 2">Ter331</strain>
    </source>
</reference>
<dbReference type="EMBL" id="CP002745">
    <property type="protein sequence ID" value="AEK63063.1"/>
    <property type="molecule type" value="Genomic_DNA"/>
</dbReference>
<evidence type="ECO:0008006" key="3">
    <source>
        <dbReference type="Google" id="ProtNLM"/>
    </source>
</evidence>
<reference evidence="2" key="6">
    <citation type="submission" date="2011-05" db="EMBL/GenBank/DDBJ databases">
        <title>Complete sequence of Collimonas fungivorans Ter331.</title>
        <authorList>
            <person name="Leveau J.H."/>
        </authorList>
    </citation>
    <scope>NUCLEOTIDE SEQUENCE [LARGE SCALE GENOMIC DNA]</scope>
    <source>
        <strain evidence="2">Ter331</strain>
    </source>
</reference>
<name>G0ACV8_COLFT</name>
<dbReference type="Proteomes" id="UP000008392">
    <property type="component" value="Chromosome"/>
</dbReference>
<dbReference type="HOGENOM" id="CLU_110687_1_1_4"/>
<accession>G0ACV8</accession>
<sequence>MITLCRMTLREALGEIEFSSCSNIPFLLTGHIGDENDWCFLYTPMAYIMIMEFIETPTFTRMITALLAEEEYRELQSVLMEDPSRGDVIKDGGGIRKMRYAARGRGKSGGIRVIYYWIKDNHQVYMLVAYPKSKKDTLSDKEIAILREFVKEL</sequence>
<evidence type="ECO:0000313" key="2">
    <source>
        <dbReference type="Proteomes" id="UP000008392"/>
    </source>
</evidence>
<keyword evidence="2" id="KW-1185">Reference proteome</keyword>
<dbReference type="KEGG" id="cfu:CFU_3239"/>
<reference evidence="1 2" key="3">
    <citation type="journal article" date="2008" name="FEMS Microbiol. Ecol.">
        <title>Identification and characterization of genes underlying chitinolysis in Collimonas fungivorans Ter331.</title>
        <authorList>
            <person name="Fritsche K."/>
            <person name="de Boer W."/>
            <person name="Gerards S."/>
            <person name="van den Berg M."/>
            <person name="van Veen J.A."/>
            <person name="Leveau J.H."/>
        </authorList>
    </citation>
    <scope>NUCLEOTIDE SEQUENCE [LARGE SCALE GENOMIC DNA]</scope>
    <source>
        <strain evidence="1 2">Ter331</strain>
    </source>
</reference>
<proteinExistence type="predicted"/>
<evidence type="ECO:0000313" key="1">
    <source>
        <dbReference type="EMBL" id="AEK63063.1"/>
    </source>
</evidence>
<gene>
    <name evidence="1" type="ordered locus">CFU_3239</name>
</gene>
<dbReference type="Pfam" id="PF06296">
    <property type="entry name" value="RelE"/>
    <property type="match status" value="1"/>
</dbReference>
<organism evidence="1 2">
    <name type="scientific">Collimonas fungivorans (strain Ter331)</name>
    <dbReference type="NCBI Taxonomy" id="1005048"/>
    <lineage>
        <taxon>Bacteria</taxon>
        <taxon>Pseudomonadati</taxon>
        <taxon>Pseudomonadota</taxon>
        <taxon>Betaproteobacteria</taxon>
        <taxon>Burkholderiales</taxon>
        <taxon>Oxalobacteraceae</taxon>
        <taxon>Collimonas</taxon>
    </lineage>
</organism>
<dbReference type="eggNOG" id="COG4737">
    <property type="taxonomic scope" value="Bacteria"/>
</dbReference>
<reference evidence="1 2" key="2">
    <citation type="journal article" date="2006" name="J. Microbiol. Methods">
        <title>Genomic flank-sequencing of plasposon insertion sites for rapid identification of functional genes.</title>
        <authorList>
            <person name="Leveau J.H."/>
            <person name="Gerards S."/>
            <person name="Fritsche K."/>
            <person name="Zondag G."/>
            <person name="van Veen J.A."/>
        </authorList>
    </citation>
    <scope>NUCLEOTIDE SEQUENCE [LARGE SCALE GENOMIC DNA]</scope>
    <source>
        <strain evidence="1 2">Ter331</strain>
    </source>
</reference>
<dbReference type="STRING" id="1005048.CFU_3239"/>
<dbReference type="AlphaFoldDB" id="G0ACV8"/>
<dbReference type="InterPro" id="IPR009387">
    <property type="entry name" value="HigB-2"/>
</dbReference>
<reference evidence="1 2" key="4">
    <citation type="journal article" date="2010" name="Environ. Microbiol.">
        <title>The bacterial genus Collimonas: mycophagy, weathering and other adaptive solutions to life in oligotrophic soil environments.</title>
        <authorList>
            <person name="Leveau J.H."/>
            <person name="Uroz S."/>
            <person name="de Boer W."/>
        </authorList>
    </citation>
    <scope>NUCLEOTIDE SEQUENCE [LARGE SCALE GENOMIC DNA]</scope>
    <source>
        <strain evidence="1 2">Ter331</strain>
    </source>
</reference>
<protein>
    <recommendedName>
        <fullName evidence="3">Toxin HigB-2</fullName>
    </recommendedName>
</protein>
<reference evidence="1 2" key="1">
    <citation type="journal article" date="2004" name="Environ. Microbiol.">
        <title>Phylogeny-function analysis of (meta)genomic libraries: screening for expression of ribosomal RNA genes by large-insert library fluorescent in situ hybridization (LIL-FISH).</title>
        <authorList>
            <person name="Leveau J.H."/>
            <person name="Gerards S."/>
            <person name="de Boer W."/>
            <person name="van Veen J.A."/>
        </authorList>
    </citation>
    <scope>NUCLEOTIDE SEQUENCE [LARGE SCALE GENOMIC DNA]</scope>
    <source>
        <strain evidence="1 2">Ter331</strain>
    </source>
</reference>